<dbReference type="InterPro" id="IPR057400">
    <property type="entry name" value="ADGRF3/5_N"/>
</dbReference>
<organism evidence="3 4">
    <name type="scientific">Stegastes partitus</name>
    <name type="common">bicolor damselfish</name>
    <dbReference type="NCBI Taxonomy" id="144197"/>
    <lineage>
        <taxon>Eukaryota</taxon>
        <taxon>Metazoa</taxon>
        <taxon>Chordata</taxon>
        <taxon>Craniata</taxon>
        <taxon>Vertebrata</taxon>
        <taxon>Euteleostomi</taxon>
        <taxon>Actinopterygii</taxon>
        <taxon>Neopterygii</taxon>
        <taxon>Teleostei</taxon>
        <taxon>Neoteleostei</taxon>
        <taxon>Acanthomorphata</taxon>
        <taxon>Ovalentaria</taxon>
        <taxon>Pomacentridae</taxon>
        <taxon>Stegastes</taxon>
    </lineage>
</organism>
<feature type="compositionally biased region" description="Low complexity" evidence="1">
    <location>
        <begin position="154"/>
        <end position="167"/>
    </location>
</feature>
<dbReference type="GeneID" id="103374248"/>
<keyword evidence="4" id="KW-0675">Receptor</keyword>
<protein>
    <submittedName>
        <fullName evidence="4">Probable G-protein coupled receptor 116</fullName>
    </submittedName>
</protein>
<evidence type="ECO:0000259" key="2">
    <source>
        <dbReference type="Pfam" id="PF25387"/>
    </source>
</evidence>
<sequence>MTLPKTVGYVAVLLVICISLENWRYRQPLNVVFQEPSSSETSPIHIREKRETSVNSTDHEVQVVISISDLDSIKLILANLMFPLRIDNSTEIVSIETTTVCSVNTTGYQCRCEESFAWPLNSCIDHGACDSIIDDTCGCINGLPVDGQYCQSNTSQTVTTPTTTTTTSNDPKYQ</sequence>
<dbReference type="Proteomes" id="UP000694891">
    <property type="component" value="Unplaced"/>
</dbReference>
<gene>
    <name evidence="4" type="primary">LOC103374248</name>
</gene>
<dbReference type="RefSeq" id="XP_008302532.1">
    <property type="nucleotide sequence ID" value="XM_008304310.1"/>
</dbReference>
<accession>A0A9Y4NS86</accession>
<proteinExistence type="predicted"/>
<name>A0A9Y4NS86_9TELE</name>
<dbReference type="Pfam" id="PF25387">
    <property type="entry name" value="ADGRF3_N"/>
    <property type="match status" value="1"/>
</dbReference>
<keyword evidence="3" id="KW-1185">Reference proteome</keyword>
<reference evidence="4" key="1">
    <citation type="submission" date="2025-08" db="UniProtKB">
        <authorList>
            <consortium name="RefSeq"/>
        </authorList>
    </citation>
    <scope>IDENTIFICATION</scope>
</reference>
<dbReference type="AlphaFoldDB" id="A0A9Y4NS86"/>
<evidence type="ECO:0000313" key="3">
    <source>
        <dbReference type="Proteomes" id="UP000694891"/>
    </source>
</evidence>
<evidence type="ECO:0000256" key="1">
    <source>
        <dbReference type="SAM" id="MobiDB-lite"/>
    </source>
</evidence>
<feature type="region of interest" description="Disordered" evidence="1">
    <location>
        <begin position="153"/>
        <end position="174"/>
    </location>
</feature>
<feature type="domain" description="ADGRF3/5-like N-terminal" evidence="2">
    <location>
        <begin position="98"/>
        <end position="153"/>
    </location>
</feature>
<evidence type="ECO:0000313" key="4">
    <source>
        <dbReference type="RefSeq" id="XP_008302532.1"/>
    </source>
</evidence>